<dbReference type="PRINTS" id="PR00081">
    <property type="entry name" value="GDHRDH"/>
</dbReference>
<dbReference type="Gene3D" id="3.40.50.720">
    <property type="entry name" value="NAD(P)-binding Rossmann-like Domain"/>
    <property type="match status" value="1"/>
</dbReference>
<dbReference type="AlphaFoldDB" id="A0A4D4KCS6"/>
<dbReference type="SMART" id="SM00822">
    <property type="entry name" value="PKS_KR"/>
    <property type="match status" value="1"/>
</dbReference>
<reference evidence="4 5" key="1">
    <citation type="journal article" date="2020" name="Int. J. Syst. Evol. Microbiol.">
        <title>Reclassification of Streptomyces castelarensis and Streptomyces sporoclivatus as later heterotypic synonyms of Streptomyces antimycoticus.</title>
        <authorList>
            <person name="Komaki H."/>
            <person name="Tamura T."/>
        </authorList>
    </citation>
    <scope>NUCLEOTIDE SEQUENCE [LARGE SCALE GENOMIC DNA]</scope>
    <source>
        <strain evidence="4 5">NBRC 12839</strain>
    </source>
</reference>
<proteinExistence type="inferred from homology"/>
<gene>
    <name evidence="4" type="ORF">SANT12839_069940</name>
</gene>
<name>A0A4D4KCS6_9ACTN</name>
<sequence>MPYSLKDKRVLIVGGSSDIAAALATDLLQEGARVTLAGRNIEKTTVAAKAIGDAVRPMTLDLSDEESIQAAADQVRTAGGLDHLVSVATERSNGPVASLERRALLAAFDAKVVGPILLAKHFAQLIAEKGSLLFFSGLAAWRPSPGLVAMAATNGSVSTLASALAVELAPTRVNAISPGVIDTSNWDTAVPDKREWFRQIATSAPVGRVGDPSDVSAAAHVLLVNPYITGETLHVDGGARWS</sequence>
<dbReference type="GO" id="GO:0016491">
    <property type="term" value="F:oxidoreductase activity"/>
    <property type="evidence" value="ECO:0007669"/>
    <property type="project" value="UniProtKB-KW"/>
</dbReference>
<dbReference type="InterPro" id="IPR036291">
    <property type="entry name" value="NAD(P)-bd_dom_sf"/>
</dbReference>
<dbReference type="EMBL" id="BJHV01000001">
    <property type="protein sequence ID" value="GDY46112.1"/>
    <property type="molecule type" value="Genomic_DNA"/>
</dbReference>
<accession>A0A4D4KCS6</accession>
<dbReference type="Proteomes" id="UP000299290">
    <property type="component" value="Unassembled WGS sequence"/>
</dbReference>
<evidence type="ECO:0000256" key="1">
    <source>
        <dbReference type="ARBA" id="ARBA00006484"/>
    </source>
</evidence>
<evidence type="ECO:0000256" key="2">
    <source>
        <dbReference type="ARBA" id="ARBA00023002"/>
    </source>
</evidence>
<feature type="domain" description="Ketoreductase" evidence="3">
    <location>
        <begin position="8"/>
        <end position="189"/>
    </location>
</feature>
<dbReference type="InterPro" id="IPR002347">
    <property type="entry name" value="SDR_fam"/>
</dbReference>
<organism evidence="4 5">
    <name type="scientific">Streptomyces antimycoticus</name>
    <dbReference type="NCBI Taxonomy" id="68175"/>
    <lineage>
        <taxon>Bacteria</taxon>
        <taxon>Bacillati</taxon>
        <taxon>Actinomycetota</taxon>
        <taxon>Actinomycetes</taxon>
        <taxon>Kitasatosporales</taxon>
        <taxon>Streptomycetaceae</taxon>
        <taxon>Streptomyces</taxon>
        <taxon>Streptomyces violaceusniger group</taxon>
    </lineage>
</organism>
<dbReference type="InterPro" id="IPR057326">
    <property type="entry name" value="KR_dom"/>
</dbReference>
<dbReference type="PANTHER" id="PTHR43477">
    <property type="entry name" value="DIHYDROANTICAPSIN 7-DEHYDROGENASE"/>
    <property type="match status" value="1"/>
</dbReference>
<evidence type="ECO:0000313" key="4">
    <source>
        <dbReference type="EMBL" id="GDY46112.1"/>
    </source>
</evidence>
<dbReference type="InterPro" id="IPR051122">
    <property type="entry name" value="SDR_DHRS6-like"/>
</dbReference>
<dbReference type="CDD" id="cd05233">
    <property type="entry name" value="SDR_c"/>
    <property type="match status" value="1"/>
</dbReference>
<evidence type="ECO:0000313" key="5">
    <source>
        <dbReference type="Proteomes" id="UP000299290"/>
    </source>
</evidence>
<keyword evidence="2" id="KW-0560">Oxidoreductase</keyword>
<dbReference type="RefSeq" id="WP_137967782.1">
    <property type="nucleotide sequence ID" value="NZ_BJHV01000001.1"/>
</dbReference>
<keyword evidence="5" id="KW-1185">Reference proteome</keyword>
<comment type="caution">
    <text evidence="4">The sequence shown here is derived from an EMBL/GenBank/DDBJ whole genome shotgun (WGS) entry which is preliminary data.</text>
</comment>
<dbReference type="PANTHER" id="PTHR43477:SF1">
    <property type="entry name" value="DIHYDROANTICAPSIN 7-DEHYDROGENASE"/>
    <property type="match status" value="1"/>
</dbReference>
<protein>
    <submittedName>
        <fullName evidence="4">Short-chain dehydrogenase</fullName>
    </submittedName>
</protein>
<dbReference type="Pfam" id="PF13561">
    <property type="entry name" value="adh_short_C2"/>
    <property type="match status" value="1"/>
</dbReference>
<evidence type="ECO:0000259" key="3">
    <source>
        <dbReference type="SMART" id="SM00822"/>
    </source>
</evidence>
<comment type="similarity">
    <text evidence="1">Belongs to the short-chain dehydrogenases/reductases (SDR) family.</text>
</comment>
<dbReference type="SUPFAM" id="SSF51735">
    <property type="entry name" value="NAD(P)-binding Rossmann-fold domains"/>
    <property type="match status" value="1"/>
</dbReference>